<accession>A0ABU9XH03</accession>
<gene>
    <name evidence="1" type="ORF">ABC228_07420</name>
</gene>
<dbReference type="InterPro" id="IPR025616">
    <property type="entry name" value="YpjP"/>
</dbReference>
<evidence type="ECO:0000313" key="2">
    <source>
        <dbReference type="Proteomes" id="UP001444625"/>
    </source>
</evidence>
<reference evidence="1 2" key="1">
    <citation type="submission" date="2024-05" db="EMBL/GenBank/DDBJ databases">
        <authorList>
            <person name="Haq I."/>
            <person name="Ullah Z."/>
            <person name="Ahmad R."/>
            <person name="Li M."/>
            <person name="Tong Y."/>
        </authorList>
    </citation>
    <scope>NUCLEOTIDE SEQUENCE [LARGE SCALE GENOMIC DNA]</scope>
    <source>
        <strain evidence="1 2">16A2E</strain>
    </source>
</reference>
<sequence>MKLWMRKLAVALIAILTFGLYTPTYLIADEENNEVVSPEEGTQNDLTAEILSTQEAVELVQESEITTFTEMAKQQSLAKFGPKISEKVEDEFTQVILPNIEHALETILEKQDVAYISITEQPSSGYGERIFNVYNELLKEDIAKFHVRRDNRPQDGYWFNFHYHLKEDNFEKHHALGEIYWDKNTPPKWMA</sequence>
<evidence type="ECO:0000313" key="1">
    <source>
        <dbReference type="EMBL" id="MEN2767011.1"/>
    </source>
</evidence>
<dbReference type="EMBL" id="JBDIML010000002">
    <property type="protein sequence ID" value="MEN2767011.1"/>
    <property type="molecule type" value="Genomic_DNA"/>
</dbReference>
<protein>
    <submittedName>
        <fullName evidence="1">YpjP family protein</fullName>
    </submittedName>
</protein>
<dbReference type="Pfam" id="PF14005">
    <property type="entry name" value="YpjP"/>
    <property type="match status" value="1"/>
</dbReference>
<proteinExistence type="predicted"/>
<name>A0ABU9XH03_9BACI</name>
<dbReference type="Proteomes" id="UP001444625">
    <property type="component" value="Unassembled WGS sequence"/>
</dbReference>
<organism evidence="1 2">
    <name type="scientific">Ornithinibacillus xuwenensis</name>
    <dbReference type="NCBI Taxonomy" id="3144668"/>
    <lineage>
        <taxon>Bacteria</taxon>
        <taxon>Bacillati</taxon>
        <taxon>Bacillota</taxon>
        <taxon>Bacilli</taxon>
        <taxon>Bacillales</taxon>
        <taxon>Bacillaceae</taxon>
        <taxon>Ornithinibacillus</taxon>
    </lineage>
</organism>
<comment type="caution">
    <text evidence="1">The sequence shown here is derived from an EMBL/GenBank/DDBJ whole genome shotgun (WGS) entry which is preliminary data.</text>
</comment>
<keyword evidence="2" id="KW-1185">Reference proteome</keyword>
<dbReference type="RefSeq" id="WP_345824473.1">
    <property type="nucleotide sequence ID" value="NZ_JBDIML010000002.1"/>
</dbReference>